<name>A0A1A3KS77_MYCAS</name>
<protein>
    <recommendedName>
        <fullName evidence="4">SHOCT domain-containing protein</fullName>
    </recommendedName>
</protein>
<evidence type="ECO:0000256" key="1">
    <source>
        <dbReference type="SAM" id="MobiDB-lite"/>
    </source>
</evidence>
<organism evidence="2 3">
    <name type="scientific">Mycobacterium asiaticum</name>
    <dbReference type="NCBI Taxonomy" id="1790"/>
    <lineage>
        <taxon>Bacteria</taxon>
        <taxon>Bacillati</taxon>
        <taxon>Actinomycetota</taxon>
        <taxon>Actinomycetes</taxon>
        <taxon>Mycobacteriales</taxon>
        <taxon>Mycobacteriaceae</taxon>
        <taxon>Mycobacterium</taxon>
    </lineage>
</organism>
<comment type="caution">
    <text evidence="2">The sequence shown here is derived from an EMBL/GenBank/DDBJ whole genome shotgun (WGS) entry which is preliminary data.</text>
</comment>
<sequence>MAGPPATANEQHNARPAPLTGRDVSAPADDDAAPYPAPRIVMTGVAAALREIAAQRASGRLSEQEYTEQKKRLLEISFGH</sequence>
<evidence type="ECO:0000313" key="3">
    <source>
        <dbReference type="Proteomes" id="UP000093925"/>
    </source>
</evidence>
<gene>
    <name evidence="2" type="ORF">A5640_08190</name>
</gene>
<evidence type="ECO:0000313" key="2">
    <source>
        <dbReference type="EMBL" id="OBJ87228.1"/>
    </source>
</evidence>
<proteinExistence type="predicted"/>
<feature type="region of interest" description="Disordered" evidence="1">
    <location>
        <begin position="1"/>
        <end position="36"/>
    </location>
</feature>
<accession>A0A1A3KS77</accession>
<dbReference type="AlphaFoldDB" id="A0A1A3KS77"/>
<dbReference type="EMBL" id="LZLM01000048">
    <property type="protein sequence ID" value="OBJ87228.1"/>
    <property type="molecule type" value="Genomic_DNA"/>
</dbReference>
<evidence type="ECO:0008006" key="4">
    <source>
        <dbReference type="Google" id="ProtNLM"/>
    </source>
</evidence>
<dbReference type="Proteomes" id="UP000093925">
    <property type="component" value="Unassembled WGS sequence"/>
</dbReference>
<reference evidence="2 3" key="1">
    <citation type="submission" date="2016-06" db="EMBL/GenBank/DDBJ databases">
        <authorList>
            <person name="Kjaerup R.B."/>
            <person name="Dalgaard T.S."/>
            <person name="Juul-Madsen H.R."/>
        </authorList>
    </citation>
    <scope>NUCLEOTIDE SEQUENCE [LARGE SCALE GENOMIC DNA]</scope>
    <source>
        <strain evidence="2 3">1276495.2</strain>
    </source>
</reference>